<proteinExistence type="inferred from homology"/>
<dbReference type="Gene3D" id="1.10.4100.10">
    <property type="entry name" value="2-methylcitrate dehydratase PrpD"/>
    <property type="match status" value="1"/>
</dbReference>
<dbReference type="InterPro" id="IPR042188">
    <property type="entry name" value="MmgE/PrpD_sf_2"/>
</dbReference>
<dbReference type="InterPro" id="IPR036148">
    <property type="entry name" value="MmgE/PrpD_sf"/>
</dbReference>
<dbReference type="SUPFAM" id="SSF103378">
    <property type="entry name" value="2-methylcitrate dehydratase PrpD"/>
    <property type="match status" value="1"/>
</dbReference>
<keyword evidence="5" id="KW-1185">Reference proteome</keyword>
<evidence type="ECO:0000313" key="5">
    <source>
        <dbReference type="Proteomes" id="UP000292639"/>
    </source>
</evidence>
<evidence type="ECO:0000256" key="1">
    <source>
        <dbReference type="ARBA" id="ARBA00006174"/>
    </source>
</evidence>
<dbReference type="EMBL" id="QJUP01000031">
    <property type="protein sequence ID" value="TBU90053.1"/>
    <property type="molecule type" value="Genomic_DNA"/>
</dbReference>
<dbReference type="Pfam" id="PF03972">
    <property type="entry name" value="MmgE_PrpD_N"/>
    <property type="match status" value="1"/>
</dbReference>
<evidence type="ECO:0000313" key="4">
    <source>
        <dbReference type="EMBL" id="TBU90053.1"/>
    </source>
</evidence>
<protein>
    <submittedName>
        <fullName evidence="4">MmgE/PrpD family protein</fullName>
    </submittedName>
</protein>
<dbReference type="Gene3D" id="3.30.1330.120">
    <property type="entry name" value="2-methylcitrate dehydratase PrpD"/>
    <property type="match status" value="1"/>
</dbReference>
<feature type="domain" description="MmgE/PrpD N-terminal" evidence="2">
    <location>
        <begin position="7"/>
        <end position="242"/>
    </location>
</feature>
<dbReference type="AlphaFoldDB" id="A0A4Q9QZJ1"/>
<organism evidence="4 5">
    <name type="scientific">Stutzerimonas kirkiae</name>
    <dbReference type="NCBI Taxonomy" id="2211392"/>
    <lineage>
        <taxon>Bacteria</taxon>
        <taxon>Pseudomonadati</taxon>
        <taxon>Pseudomonadota</taxon>
        <taxon>Gammaproteobacteria</taxon>
        <taxon>Pseudomonadales</taxon>
        <taxon>Pseudomonadaceae</taxon>
        <taxon>Stutzerimonas</taxon>
    </lineage>
</organism>
<dbReference type="InterPro" id="IPR005656">
    <property type="entry name" value="MmgE_PrpD"/>
</dbReference>
<gene>
    <name evidence="4" type="ORF">DNJ96_16985</name>
</gene>
<evidence type="ECO:0000259" key="3">
    <source>
        <dbReference type="Pfam" id="PF19305"/>
    </source>
</evidence>
<dbReference type="InterPro" id="IPR045336">
    <property type="entry name" value="MmgE_PrpD_N"/>
</dbReference>
<sequence>MNDFLHSLAAWAAGLELAVIPDAVRQRALASLIDTLGVGLAGAGLPATVQVRDWALGEWRAGPAELLGSGECLGVAGAALVNGVACHALDFDDTCYDGIVHASAVVLPAALAQAQVLGASGERLLLAYCVGCQVEIELGRALGNALYARGWFNTALLGGFGAAAAAGRLLGLDAAGMHRALALASVQARGIRAVLGSEAKAYLAGRAAETGVRCAAQAQRGLSAPARPLSGPDGFAATHLGHDVPLPSFAGPRWAFVDPGFALKRYPLCSATQAAAEALAELALDARRVLAIEVRATALVLRSLPYAQPQSAQQAQFSMPFALACILRFGDIGPQHLRPSVFADEAHRRLMARVELALDEALEGRPDRLQACPEGARLRVRLDDGQVLETQCLAATGMPQRPFSEARLWHKFRLCGRFAGLPDEATRALFERLGQLETLPTSNFLPSIRSPHP</sequence>
<comment type="similarity">
    <text evidence="1">Belongs to the PrpD family.</text>
</comment>
<feature type="domain" description="MmgE/PrpD C-terminal" evidence="3">
    <location>
        <begin position="266"/>
        <end position="417"/>
    </location>
</feature>
<dbReference type="OrthoDB" id="9791416at2"/>
<dbReference type="RefSeq" id="WP_131186181.1">
    <property type="nucleotide sequence ID" value="NZ_QJUO01000051.1"/>
</dbReference>
<evidence type="ECO:0000259" key="2">
    <source>
        <dbReference type="Pfam" id="PF03972"/>
    </source>
</evidence>
<accession>A0A4Q9QZJ1</accession>
<reference evidence="4 5" key="1">
    <citation type="submission" date="2018-06" db="EMBL/GenBank/DDBJ databases">
        <title>Three novel Pseudomonas species isolated from symptomatic oak.</title>
        <authorList>
            <person name="Bueno-Gonzalez V."/>
            <person name="Brady C."/>
        </authorList>
    </citation>
    <scope>NUCLEOTIDE SEQUENCE [LARGE SCALE GENOMIC DNA]</scope>
    <source>
        <strain evidence="4 5">P17C</strain>
    </source>
</reference>
<dbReference type="InterPro" id="IPR045337">
    <property type="entry name" value="MmgE_PrpD_C"/>
</dbReference>
<dbReference type="InterPro" id="IPR042183">
    <property type="entry name" value="MmgE/PrpD_sf_1"/>
</dbReference>
<dbReference type="PANTHER" id="PTHR16943">
    <property type="entry name" value="2-METHYLCITRATE DEHYDRATASE-RELATED"/>
    <property type="match status" value="1"/>
</dbReference>
<name>A0A4Q9QZJ1_9GAMM</name>
<dbReference type="GO" id="GO:0016829">
    <property type="term" value="F:lyase activity"/>
    <property type="evidence" value="ECO:0007669"/>
    <property type="project" value="InterPro"/>
</dbReference>
<dbReference type="Proteomes" id="UP000292639">
    <property type="component" value="Unassembled WGS sequence"/>
</dbReference>
<dbReference type="Pfam" id="PF19305">
    <property type="entry name" value="MmgE_PrpD_C"/>
    <property type="match status" value="1"/>
</dbReference>
<dbReference type="PANTHER" id="PTHR16943:SF8">
    <property type="entry name" value="2-METHYLCITRATE DEHYDRATASE"/>
    <property type="match status" value="1"/>
</dbReference>
<comment type="caution">
    <text evidence="4">The sequence shown here is derived from an EMBL/GenBank/DDBJ whole genome shotgun (WGS) entry which is preliminary data.</text>
</comment>